<evidence type="ECO:0000313" key="2">
    <source>
        <dbReference type="Proteomes" id="UP001163046"/>
    </source>
</evidence>
<proteinExistence type="predicted"/>
<comment type="caution">
    <text evidence="1">The sequence shown here is derived from an EMBL/GenBank/DDBJ whole genome shotgun (WGS) entry which is preliminary data.</text>
</comment>
<protein>
    <recommendedName>
        <fullName evidence="3">F-box domain-containing protein</fullName>
    </recommendedName>
</protein>
<organism evidence="1 2">
    <name type="scientific">Desmophyllum pertusum</name>
    <dbReference type="NCBI Taxonomy" id="174260"/>
    <lineage>
        <taxon>Eukaryota</taxon>
        <taxon>Metazoa</taxon>
        <taxon>Cnidaria</taxon>
        <taxon>Anthozoa</taxon>
        <taxon>Hexacorallia</taxon>
        <taxon>Scleractinia</taxon>
        <taxon>Caryophylliina</taxon>
        <taxon>Caryophylliidae</taxon>
        <taxon>Desmophyllum</taxon>
    </lineage>
</organism>
<name>A0A9W9Z9B6_9CNID</name>
<evidence type="ECO:0008006" key="3">
    <source>
        <dbReference type="Google" id="ProtNLM"/>
    </source>
</evidence>
<dbReference type="InterPro" id="IPR036047">
    <property type="entry name" value="F-box-like_dom_sf"/>
</dbReference>
<reference evidence="1" key="1">
    <citation type="submission" date="2023-01" db="EMBL/GenBank/DDBJ databases">
        <title>Genome assembly of the deep-sea coral Lophelia pertusa.</title>
        <authorList>
            <person name="Herrera S."/>
            <person name="Cordes E."/>
        </authorList>
    </citation>
    <scope>NUCLEOTIDE SEQUENCE</scope>
    <source>
        <strain evidence="1">USNM1676648</strain>
        <tissue evidence="1">Polyp</tissue>
    </source>
</reference>
<evidence type="ECO:0000313" key="1">
    <source>
        <dbReference type="EMBL" id="KAJ7377566.1"/>
    </source>
</evidence>
<gene>
    <name evidence="1" type="ORF">OS493_028124</name>
</gene>
<dbReference type="EMBL" id="MU826376">
    <property type="protein sequence ID" value="KAJ7377566.1"/>
    <property type="molecule type" value="Genomic_DNA"/>
</dbReference>
<dbReference type="AlphaFoldDB" id="A0A9W9Z9B6"/>
<dbReference type="Proteomes" id="UP001163046">
    <property type="component" value="Unassembled WGS sequence"/>
</dbReference>
<dbReference type="OrthoDB" id="5948245at2759"/>
<dbReference type="SUPFAM" id="SSF81383">
    <property type="entry name" value="F-box domain"/>
    <property type="match status" value="1"/>
</dbReference>
<accession>A0A9W9Z9B6</accession>
<sequence>MASILALNDDCLHRIVSYLDDPSSFYSIAGTCKRFLQVTKSTSHKNGPVAAKLFTWIRNRETNREEGEPRSTCVTEYQSVTLHLPSCDKNMVIDTKYFHDYIGNYDDELSIHVTCDDLDITSEGFTPLLPRDSACIGKRKKWPLLWNQ</sequence>
<keyword evidence="2" id="KW-1185">Reference proteome</keyword>